<accession>A3DL96</accession>
<keyword evidence="3" id="KW-1185">Reference proteome</keyword>
<dbReference type="KEGG" id="smr:Smar_0293"/>
<proteinExistence type="predicted"/>
<organism evidence="2 3">
    <name type="scientific">Staphylothermus marinus (strain ATCC 43588 / DSM 3639 / JCM 9404 / F1)</name>
    <dbReference type="NCBI Taxonomy" id="399550"/>
    <lineage>
        <taxon>Archaea</taxon>
        <taxon>Thermoproteota</taxon>
        <taxon>Thermoprotei</taxon>
        <taxon>Desulfurococcales</taxon>
        <taxon>Desulfurococcaceae</taxon>
        <taxon>Staphylothermus</taxon>
    </lineage>
</organism>
<reference evidence="3" key="1">
    <citation type="journal article" date="2009" name="BMC Genomics">
        <title>The complete genome sequence of Staphylothermus marinus reveals differences in sulfur metabolism among heterotrophic Crenarchaeota.</title>
        <authorList>
            <person name="Anderson I.J."/>
            <person name="Dharmarajan L."/>
            <person name="Rodriguez J."/>
            <person name="Hooper S."/>
            <person name="Porat I."/>
            <person name="Ulrich L.E."/>
            <person name="Elkins J.G."/>
            <person name="Mavromatis K."/>
            <person name="Sun H."/>
            <person name="Land M."/>
            <person name="Lapidus A."/>
            <person name="Lucas S."/>
            <person name="Barry K."/>
            <person name="Huber H."/>
            <person name="Zhulin I.B."/>
            <person name="Whitman W.B."/>
            <person name="Mukhopadhyay B."/>
            <person name="Woese C."/>
            <person name="Bristow J."/>
            <person name="Kyrpides N."/>
        </authorList>
    </citation>
    <scope>NUCLEOTIDE SEQUENCE [LARGE SCALE GENOMIC DNA]</scope>
    <source>
        <strain evidence="3">ATCC 43588 / DSM 3639 / JCM 9404 / F1</strain>
    </source>
</reference>
<dbReference type="eggNOG" id="arCOG03878">
    <property type="taxonomic scope" value="Archaea"/>
</dbReference>
<protein>
    <submittedName>
        <fullName evidence="2">Uncharacterized protein</fullName>
    </submittedName>
</protein>
<reference evidence="2 3" key="2">
    <citation type="journal article" date="2009" name="Stand. Genomic Sci.">
        <title>Complete genome sequence of Staphylothermus marinus Stetter and Fiala 1986 type strain F1.</title>
        <authorList>
            <person name="Anderson I.J."/>
            <person name="Sun H."/>
            <person name="Lapidus A."/>
            <person name="Copeland A."/>
            <person name="Glavina Del Rio T."/>
            <person name="Tice H."/>
            <person name="Dalin E."/>
            <person name="Lucas S."/>
            <person name="Barry K."/>
            <person name="Land M."/>
            <person name="Richardson P."/>
            <person name="Huber H."/>
            <person name="Kyrpides N.C."/>
        </authorList>
    </citation>
    <scope>NUCLEOTIDE SEQUENCE [LARGE SCALE GENOMIC DNA]</scope>
    <source>
        <strain evidence="3">ATCC 43588 / DSM 3639 / JCM 9404 / F1</strain>
    </source>
</reference>
<evidence type="ECO:0000313" key="3">
    <source>
        <dbReference type="Proteomes" id="UP000000254"/>
    </source>
</evidence>
<evidence type="ECO:0000256" key="1">
    <source>
        <dbReference type="SAM" id="MobiDB-lite"/>
    </source>
</evidence>
<dbReference type="AlphaFoldDB" id="A3DL96"/>
<dbReference type="EMBL" id="CP000575">
    <property type="protein sequence ID" value="ABN69406.1"/>
    <property type="molecule type" value="Genomic_DNA"/>
</dbReference>
<gene>
    <name evidence="2" type="ordered locus">Smar_0293</name>
</gene>
<dbReference type="Proteomes" id="UP000000254">
    <property type="component" value="Chromosome"/>
</dbReference>
<feature type="compositionally biased region" description="Basic residues" evidence="1">
    <location>
        <begin position="87"/>
        <end position="100"/>
    </location>
</feature>
<dbReference type="RefSeq" id="WP_011838597.1">
    <property type="nucleotide sequence ID" value="NC_009033.1"/>
</dbReference>
<dbReference type="HOGENOM" id="CLU_163797_0_0_2"/>
<evidence type="ECO:0000313" key="2">
    <source>
        <dbReference type="EMBL" id="ABN69406.1"/>
    </source>
</evidence>
<sequence length="118" mass="13849">MPRVKKVVYEDQEVVVALAPRDEELPEMVLETIKEKGRPMFFDELVREFSGIAGEDRLRKAVNHLLALGAIIEFPDGSLGTPDMKWKPRKTRRRRRRRTPRLMSDIAMPKTYYRPPEQ</sequence>
<dbReference type="OrthoDB" id="17390at2157"/>
<feature type="region of interest" description="Disordered" evidence="1">
    <location>
        <begin position="78"/>
        <end position="118"/>
    </location>
</feature>
<dbReference type="STRING" id="399550.Smar_0293"/>
<name>A3DL96_STAMF</name>
<dbReference type="GeneID" id="4906882"/>